<gene>
    <name evidence="1" type="ORF">ABID37_003454</name>
</gene>
<evidence type="ECO:0000313" key="1">
    <source>
        <dbReference type="EMBL" id="MET3793230.1"/>
    </source>
</evidence>
<accession>A0ABV2N2D7</accession>
<reference evidence="1 2" key="1">
    <citation type="submission" date="2024-06" db="EMBL/GenBank/DDBJ databases">
        <title>Genomic Encyclopedia of Type Strains, Phase IV (KMG-IV): sequencing the most valuable type-strain genomes for metagenomic binning, comparative biology and taxonomic classification.</title>
        <authorList>
            <person name="Goeker M."/>
        </authorList>
    </citation>
    <scope>NUCLEOTIDE SEQUENCE [LARGE SCALE GENOMIC DNA]</scope>
    <source>
        <strain evidence="1 2">DSM 27865</strain>
    </source>
</reference>
<dbReference type="EMBL" id="JBEPML010000012">
    <property type="protein sequence ID" value="MET3793230.1"/>
    <property type="molecule type" value="Genomic_DNA"/>
</dbReference>
<keyword evidence="2" id="KW-1185">Reference proteome</keyword>
<dbReference type="RefSeq" id="WP_354196969.1">
    <property type="nucleotide sequence ID" value="NZ_JBEPML010000012.1"/>
</dbReference>
<evidence type="ECO:0000313" key="2">
    <source>
        <dbReference type="Proteomes" id="UP001549076"/>
    </source>
</evidence>
<proteinExistence type="predicted"/>
<evidence type="ECO:0008006" key="3">
    <source>
        <dbReference type="Google" id="ProtNLM"/>
    </source>
</evidence>
<sequence>MEAPGRWWYSAAITDMVLSMADRFHIGTCPSCREGRLFLFRNLVSGDVYGHCEECEQGYNTPDDLEAKNGGFLTLLDQDDAEWAAEEEVGRSVWANYKLWVADI</sequence>
<organism evidence="1 2">
    <name type="scientific">Aquamicrobium terrae</name>
    <dbReference type="NCBI Taxonomy" id="1324945"/>
    <lineage>
        <taxon>Bacteria</taxon>
        <taxon>Pseudomonadati</taxon>
        <taxon>Pseudomonadota</taxon>
        <taxon>Alphaproteobacteria</taxon>
        <taxon>Hyphomicrobiales</taxon>
        <taxon>Phyllobacteriaceae</taxon>
        <taxon>Aquamicrobium</taxon>
    </lineage>
</organism>
<dbReference type="Proteomes" id="UP001549076">
    <property type="component" value="Unassembled WGS sequence"/>
</dbReference>
<comment type="caution">
    <text evidence="1">The sequence shown here is derived from an EMBL/GenBank/DDBJ whole genome shotgun (WGS) entry which is preliminary data.</text>
</comment>
<protein>
    <recommendedName>
        <fullName evidence="3">Transcription factor zinc-finger domain-containing protein</fullName>
    </recommendedName>
</protein>
<name>A0ABV2N2D7_9HYPH</name>